<evidence type="ECO:0000313" key="2">
    <source>
        <dbReference type="EMBL" id="KAI0298101.1"/>
    </source>
</evidence>
<keyword evidence="3" id="KW-1185">Reference proteome</keyword>
<keyword evidence="1" id="KW-0812">Transmembrane</keyword>
<evidence type="ECO:0000313" key="3">
    <source>
        <dbReference type="Proteomes" id="UP001203297"/>
    </source>
</evidence>
<name>A0AAD4QJJ6_9AGAM</name>
<dbReference type="EMBL" id="WTXG01000030">
    <property type="protein sequence ID" value="KAI0298101.1"/>
    <property type="molecule type" value="Genomic_DNA"/>
</dbReference>
<gene>
    <name evidence="2" type="ORF">B0F90DRAFT_1867205</name>
</gene>
<protein>
    <submittedName>
        <fullName evidence="2">Uncharacterized protein</fullName>
    </submittedName>
</protein>
<sequence>MSACPPTDWMPIWGGSSKIETLIMIPFARIFWIFGEKGYARKVRNPVQEMGLPSVPRRRSQHELWNRPGRLQSTKLWRYHHATIAYGVAATGYPGQLLAYAFASIVHFPFDRERYAQGLMECISTGGLDIQVEAHHVIADKLIRIFLGRSGISS</sequence>
<reference evidence="2" key="1">
    <citation type="journal article" date="2022" name="New Phytol.">
        <title>Evolutionary transition to the ectomycorrhizal habit in the genomes of a hyperdiverse lineage of mushroom-forming fungi.</title>
        <authorList>
            <person name="Looney B."/>
            <person name="Miyauchi S."/>
            <person name="Morin E."/>
            <person name="Drula E."/>
            <person name="Courty P.E."/>
            <person name="Kohler A."/>
            <person name="Kuo A."/>
            <person name="LaButti K."/>
            <person name="Pangilinan J."/>
            <person name="Lipzen A."/>
            <person name="Riley R."/>
            <person name="Andreopoulos W."/>
            <person name="He G."/>
            <person name="Johnson J."/>
            <person name="Nolan M."/>
            <person name="Tritt A."/>
            <person name="Barry K.W."/>
            <person name="Grigoriev I.V."/>
            <person name="Nagy L.G."/>
            <person name="Hibbett D."/>
            <person name="Henrissat B."/>
            <person name="Matheny P.B."/>
            <person name="Labbe J."/>
            <person name="Martin F.M."/>
        </authorList>
    </citation>
    <scope>NUCLEOTIDE SEQUENCE</scope>
    <source>
        <strain evidence="2">BPL690</strain>
    </source>
</reference>
<keyword evidence="1" id="KW-1133">Transmembrane helix</keyword>
<organism evidence="2 3">
    <name type="scientific">Multifurca ochricompacta</name>
    <dbReference type="NCBI Taxonomy" id="376703"/>
    <lineage>
        <taxon>Eukaryota</taxon>
        <taxon>Fungi</taxon>
        <taxon>Dikarya</taxon>
        <taxon>Basidiomycota</taxon>
        <taxon>Agaricomycotina</taxon>
        <taxon>Agaricomycetes</taxon>
        <taxon>Russulales</taxon>
        <taxon>Russulaceae</taxon>
        <taxon>Multifurca</taxon>
    </lineage>
</organism>
<proteinExistence type="predicted"/>
<dbReference type="Proteomes" id="UP001203297">
    <property type="component" value="Unassembled WGS sequence"/>
</dbReference>
<keyword evidence="1" id="KW-0472">Membrane</keyword>
<comment type="caution">
    <text evidence="2">The sequence shown here is derived from an EMBL/GenBank/DDBJ whole genome shotgun (WGS) entry which is preliminary data.</text>
</comment>
<accession>A0AAD4QJJ6</accession>
<dbReference type="AlphaFoldDB" id="A0AAD4QJJ6"/>
<feature type="transmembrane region" description="Helical" evidence="1">
    <location>
        <begin position="12"/>
        <end position="34"/>
    </location>
</feature>
<evidence type="ECO:0000256" key="1">
    <source>
        <dbReference type="SAM" id="Phobius"/>
    </source>
</evidence>